<gene>
    <name evidence="1" type="ORF">J2Z37_002951</name>
</gene>
<comment type="caution">
    <text evidence="1">The sequence shown here is derived from an EMBL/GenBank/DDBJ whole genome shotgun (WGS) entry which is preliminary data.</text>
</comment>
<dbReference type="EMBL" id="JAGGKT010000008">
    <property type="protein sequence ID" value="MBP1932940.1"/>
    <property type="molecule type" value="Genomic_DNA"/>
</dbReference>
<reference evidence="1 2" key="1">
    <citation type="submission" date="2021-03" db="EMBL/GenBank/DDBJ databases">
        <title>Genomic Encyclopedia of Type Strains, Phase IV (KMG-IV): sequencing the most valuable type-strain genomes for metagenomic binning, comparative biology and taxonomic classification.</title>
        <authorList>
            <person name="Goeker M."/>
        </authorList>
    </citation>
    <scope>NUCLEOTIDE SEQUENCE [LARGE SCALE GENOMIC DNA]</scope>
    <source>
        <strain evidence="1 2">DSM 24738</strain>
    </source>
</reference>
<dbReference type="Pfam" id="PF26325">
    <property type="entry name" value="YhjD"/>
    <property type="match status" value="1"/>
</dbReference>
<protein>
    <submittedName>
        <fullName evidence="1">Uncharacterized protein</fullName>
    </submittedName>
</protein>
<dbReference type="Proteomes" id="UP001519343">
    <property type="component" value="Unassembled WGS sequence"/>
</dbReference>
<proteinExistence type="predicted"/>
<evidence type="ECO:0000313" key="2">
    <source>
        <dbReference type="Proteomes" id="UP001519343"/>
    </source>
</evidence>
<accession>A0ABS4GRN7</accession>
<keyword evidence="2" id="KW-1185">Reference proteome</keyword>
<organism evidence="1 2">
    <name type="scientific">Ammoniphilus resinae</name>
    <dbReference type="NCBI Taxonomy" id="861532"/>
    <lineage>
        <taxon>Bacteria</taxon>
        <taxon>Bacillati</taxon>
        <taxon>Bacillota</taxon>
        <taxon>Bacilli</taxon>
        <taxon>Bacillales</taxon>
        <taxon>Paenibacillaceae</taxon>
        <taxon>Aneurinibacillus group</taxon>
        <taxon>Ammoniphilus</taxon>
    </lineage>
</organism>
<sequence length="115" mass="13810">MQFPSEQEQKSILNHILRPFLLTILERDKKVIEQSGVKFKSPYIDLMNQAIKKIEQDIIQNKKLLRQYGIRIYSENQTDSGIEVKYTFKNFHHLFNPSFDKIKSEVEKMMKEYLK</sequence>
<evidence type="ECO:0000313" key="1">
    <source>
        <dbReference type="EMBL" id="MBP1932940.1"/>
    </source>
</evidence>
<name>A0ABS4GRN7_9BACL</name>
<dbReference type="InterPro" id="IPR058600">
    <property type="entry name" value="YhjD-like"/>
</dbReference>